<gene>
    <name evidence="1" type="ORF">RTSSTS7063_00135</name>
</gene>
<evidence type="ECO:0000313" key="1">
    <source>
        <dbReference type="EMBL" id="VUW92434.1"/>
    </source>
</evidence>
<dbReference type="EMBL" id="CABHNA010000017">
    <property type="protein sequence ID" value="VUW92434.1"/>
    <property type="molecule type" value="Genomic_DNA"/>
</dbReference>
<dbReference type="AlphaFoldDB" id="A0A564SBD7"/>
<protein>
    <recommendedName>
        <fullName evidence="3">Transposase</fullName>
    </recommendedName>
</protein>
<keyword evidence="2" id="KW-1185">Reference proteome</keyword>
<name>A0A564SBD7_9FIRM</name>
<proteinExistence type="predicted"/>
<sequence length="79" mass="9330">MKAFLNMKQIPGETEQKEETVDMCKAIQEMYDDGVRQGRDELLKEQIQRKLQKKKTSDQIAEELEESVEVIEKIIKEMQ</sequence>
<evidence type="ECO:0000313" key="2">
    <source>
        <dbReference type="Proteomes" id="UP000363661"/>
    </source>
</evidence>
<evidence type="ECO:0008006" key="3">
    <source>
        <dbReference type="Google" id="ProtNLM"/>
    </source>
</evidence>
<accession>A0A564SBD7</accession>
<dbReference type="Proteomes" id="UP000363661">
    <property type="component" value="Unassembled WGS sequence"/>
</dbReference>
<organism evidence="1 2">
    <name type="scientific">[Ruminococcus] torques</name>
    <dbReference type="NCBI Taxonomy" id="33039"/>
    <lineage>
        <taxon>Bacteria</taxon>
        <taxon>Bacillati</taxon>
        <taxon>Bacillota</taxon>
        <taxon>Clostridia</taxon>
        <taxon>Lachnospirales</taxon>
        <taxon>Lachnospiraceae</taxon>
        <taxon>Mediterraneibacter</taxon>
    </lineage>
</organism>
<reference evidence="1 2" key="1">
    <citation type="submission" date="2019-07" db="EMBL/GenBank/DDBJ databases">
        <authorList>
            <person name="Hibberd C M."/>
            <person name="Gehrig L. J."/>
            <person name="Chang H.-W."/>
            <person name="Venkatesh S."/>
        </authorList>
    </citation>
    <scope>NUCLEOTIDE SEQUENCE [LARGE SCALE GENOMIC DNA]</scope>
    <source>
        <strain evidence="1">Ruminococcus_torques_SSTS_Bg7063</strain>
    </source>
</reference>